<dbReference type="InterPro" id="IPR008323">
    <property type="entry name" value="UCP033563"/>
</dbReference>
<sequence>MATVKPFKAIRPDAKYADKVISLPYDVMNRKEAAEMAADDPYSFLHICRAEIDLPEQENAYDQSVYEKARDNIAERLASGVFVQEDKPALYIYRQIMDGRVQTGIVGCVAVDEYQNNTIKKHEFTRVEKEKDRINHFDVCDADTEPVFLTYRDDKRIRTIMEGYVANHEPEYDITSDDGIQHTLWVVDDPELVKSLTGLFDEIPALYIADGHHRSASACKVGLKRREEHPDYTGDEEFNFFMAVIFPDNDLKIFDYNRVVKDLNGSTSEEFLDKIREAGFDVEEKGSDIYYPEGKHIFAMFLDGKWYKLTARDSIIPDHVTESLDVAVLQNSLLHPILGIEDPRTDKRIDFVGGIRGLEELEKRVNDDMEVAFAVYPVDVDDLLRVADNNMVMPPKSTWFEPKLGSGLFLHSLK</sequence>
<keyword evidence="2" id="KW-1185">Reference proteome</keyword>
<dbReference type="Pfam" id="PF06245">
    <property type="entry name" value="DUF1015"/>
    <property type="match status" value="1"/>
</dbReference>
<dbReference type="PIRSF" id="PIRSF033563">
    <property type="entry name" value="UCP033563"/>
    <property type="match status" value="1"/>
</dbReference>
<comment type="caution">
    <text evidence="1">The sequence shown here is derived from an EMBL/GenBank/DDBJ whole genome shotgun (WGS) entry which is preliminary data.</text>
</comment>
<dbReference type="AlphaFoldDB" id="A0A923SNJ7"/>
<name>A0A923SNJ7_9FIRM</name>
<protein>
    <submittedName>
        <fullName evidence="1">DUF1015 domain-containing protein</fullName>
    </submittedName>
</protein>
<evidence type="ECO:0000313" key="2">
    <source>
        <dbReference type="Proteomes" id="UP000644115"/>
    </source>
</evidence>
<proteinExistence type="predicted"/>
<evidence type="ECO:0000313" key="1">
    <source>
        <dbReference type="EMBL" id="MBC6000221.1"/>
    </source>
</evidence>
<dbReference type="RefSeq" id="WP_249287537.1">
    <property type="nucleotide sequence ID" value="NZ_JACRWC010000111.1"/>
</dbReference>
<dbReference type="PANTHER" id="PTHR36454">
    <property type="entry name" value="LMO2823 PROTEIN"/>
    <property type="match status" value="1"/>
</dbReference>
<reference evidence="1" key="1">
    <citation type="submission" date="2020-08" db="EMBL/GenBank/DDBJ databases">
        <authorList>
            <person name="Liu C."/>
            <person name="Sun Q."/>
        </authorList>
    </citation>
    <scope>NUCLEOTIDE SEQUENCE</scope>
    <source>
        <strain evidence="1">BX16</strain>
    </source>
</reference>
<dbReference type="Proteomes" id="UP000644115">
    <property type="component" value="Unassembled WGS sequence"/>
</dbReference>
<gene>
    <name evidence="1" type="ORF">H8876_09440</name>
</gene>
<dbReference type="PANTHER" id="PTHR36454:SF1">
    <property type="entry name" value="DUF1015 DOMAIN-CONTAINING PROTEIN"/>
    <property type="match status" value="1"/>
</dbReference>
<organism evidence="1 2">
    <name type="scientific">Lentihominibacter faecis</name>
    <dbReference type="NCBI Taxonomy" id="2764712"/>
    <lineage>
        <taxon>Bacteria</taxon>
        <taxon>Bacillati</taxon>
        <taxon>Bacillota</taxon>
        <taxon>Clostridia</taxon>
        <taxon>Peptostreptococcales</taxon>
        <taxon>Anaerovoracaceae</taxon>
        <taxon>Lentihominibacter</taxon>
    </lineage>
</organism>
<accession>A0A923SNJ7</accession>
<dbReference type="EMBL" id="JACRWC010000111">
    <property type="protein sequence ID" value="MBC6000221.1"/>
    <property type="molecule type" value="Genomic_DNA"/>
</dbReference>